<name>A0AAV0WI89_9HEMI</name>
<proteinExistence type="predicted"/>
<reference evidence="2 3" key="1">
    <citation type="submission" date="2023-01" db="EMBL/GenBank/DDBJ databases">
        <authorList>
            <person name="Whitehead M."/>
        </authorList>
    </citation>
    <scope>NUCLEOTIDE SEQUENCE [LARGE SCALE GENOMIC DNA]</scope>
</reference>
<organism evidence="2 3">
    <name type="scientific">Macrosiphum euphorbiae</name>
    <name type="common">potato aphid</name>
    <dbReference type="NCBI Taxonomy" id="13131"/>
    <lineage>
        <taxon>Eukaryota</taxon>
        <taxon>Metazoa</taxon>
        <taxon>Ecdysozoa</taxon>
        <taxon>Arthropoda</taxon>
        <taxon>Hexapoda</taxon>
        <taxon>Insecta</taxon>
        <taxon>Pterygota</taxon>
        <taxon>Neoptera</taxon>
        <taxon>Paraneoptera</taxon>
        <taxon>Hemiptera</taxon>
        <taxon>Sternorrhyncha</taxon>
        <taxon>Aphidomorpha</taxon>
        <taxon>Aphidoidea</taxon>
        <taxon>Aphididae</taxon>
        <taxon>Macrosiphini</taxon>
        <taxon>Macrosiphum</taxon>
    </lineage>
</organism>
<feature type="compositionally biased region" description="Basic and acidic residues" evidence="1">
    <location>
        <begin position="41"/>
        <end position="54"/>
    </location>
</feature>
<keyword evidence="3" id="KW-1185">Reference proteome</keyword>
<dbReference type="Proteomes" id="UP001160148">
    <property type="component" value="Unassembled WGS sequence"/>
</dbReference>
<protein>
    <submittedName>
        <fullName evidence="2">Uncharacterized protein</fullName>
    </submittedName>
</protein>
<feature type="region of interest" description="Disordered" evidence="1">
    <location>
        <begin position="23"/>
        <end position="65"/>
    </location>
</feature>
<sequence>MIKAKHDDPSVLELVKQIEGTRNLDIETSKPRLQKAPQPPDLRHTEQTKKDSTTKSKPTPPEPQKSEMQMILLPYLRYPVTGVPTTVISKFVPSAFNMYYIIHLMDDVIRKNGYFKRQDAWHPFVSRLYFGIIFIIQTIRAEISAGVASKARRNFYTKFSRDYHPDTLPVPGPLVTLFECLTHCHPSSTLAATVTPYIPEILGPARADTLLDATAITAHQLILPNIPLLLGFTSTVTRAAPAAIPDYSNPATFSNAADRTINGHVFTQEDWNDIERSAKKKKKKSIK</sequence>
<evidence type="ECO:0000313" key="2">
    <source>
        <dbReference type="EMBL" id="CAI6355755.1"/>
    </source>
</evidence>
<comment type="caution">
    <text evidence="2">The sequence shown here is derived from an EMBL/GenBank/DDBJ whole genome shotgun (WGS) entry which is preliminary data.</text>
</comment>
<evidence type="ECO:0000313" key="3">
    <source>
        <dbReference type="Proteomes" id="UP001160148"/>
    </source>
</evidence>
<evidence type="ECO:0000256" key="1">
    <source>
        <dbReference type="SAM" id="MobiDB-lite"/>
    </source>
</evidence>
<dbReference type="EMBL" id="CARXXK010000002">
    <property type="protein sequence ID" value="CAI6355755.1"/>
    <property type="molecule type" value="Genomic_DNA"/>
</dbReference>
<dbReference type="AlphaFoldDB" id="A0AAV0WI89"/>
<accession>A0AAV0WI89</accession>
<gene>
    <name evidence="2" type="ORF">MEUPH1_LOCUS11571</name>
</gene>